<proteinExistence type="predicted"/>
<name>A0A9D3VNT9_9ROSI</name>
<evidence type="ECO:0000313" key="1">
    <source>
        <dbReference type="EMBL" id="KAH1089945.1"/>
    </source>
</evidence>
<evidence type="ECO:0000313" key="2">
    <source>
        <dbReference type="Proteomes" id="UP000828251"/>
    </source>
</evidence>
<reference evidence="1 2" key="1">
    <citation type="journal article" date="2021" name="Plant Biotechnol. J.">
        <title>Multi-omics assisted identification of the key and species-specific regulatory components of drought-tolerant mechanisms in Gossypium stocksii.</title>
        <authorList>
            <person name="Yu D."/>
            <person name="Ke L."/>
            <person name="Zhang D."/>
            <person name="Wu Y."/>
            <person name="Sun Y."/>
            <person name="Mei J."/>
            <person name="Sun J."/>
            <person name="Sun Y."/>
        </authorList>
    </citation>
    <scope>NUCLEOTIDE SEQUENCE [LARGE SCALE GENOMIC DNA]</scope>
    <source>
        <strain evidence="2">cv. E1</strain>
        <tissue evidence="1">Leaf</tissue>
    </source>
</reference>
<comment type="caution">
    <text evidence="1">The sequence shown here is derived from an EMBL/GenBank/DDBJ whole genome shotgun (WGS) entry which is preliminary data.</text>
</comment>
<organism evidence="1 2">
    <name type="scientific">Gossypium stocksii</name>
    <dbReference type="NCBI Taxonomy" id="47602"/>
    <lineage>
        <taxon>Eukaryota</taxon>
        <taxon>Viridiplantae</taxon>
        <taxon>Streptophyta</taxon>
        <taxon>Embryophyta</taxon>
        <taxon>Tracheophyta</taxon>
        <taxon>Spermatophyta</taxon>
        <taxon>Magnoliopsida</taxon>
        <taxon>eudicotyledons</taxon>
        <taxon>Gunneridae</taxon>
        <taxon>Pentapetalae</taxon>
        <taxon>rosids</taxon>
        <taxon>malvids</taxon>
        <taxon>Malvales</taxon>
        <taxon>Malvaceae</taxon>
        <taxon>Malvoideae</taxon>
        <taxon>Gossypium</taxon>
    </lineage>
</organism>
<keyword evidence="2" id="KW-1185">Reference proteome</keyword>
<dbReference type="Proteomes" id="UP000828251">
    <property type="component" value="Unassembled WGS sequence"/>
</dbReference>
<sequence>MEKETFRKGILEKGNNNTLITLIPKCQGAFSISQFRPISLCNTVYKIITKIMVACNTVYKIITKIMVARIQSILQTIILHVQEVDSRTTRTIKRVLAKFMEESSQSISFQKSRIVFSSKCLARNKEEATNALNIKEAQDLGKYLGFPIHSKRVSKLDLEFIFDRLGRRLFINQLPLEIANKLLSTMLRHDASLMDKLCWGPSKNGSFTLAIAYDLTNGFLEKSHDINRDLWQTIWKLKLPPKLFLWKCGNRIIPTRAMSPAEGTRLISFAKFVMVRTKTLGIFSLTAKKPRRLGSMLRLPSVSLH</sequence>
<accession>A0A9D3VNT9</accession>
<dbReference type="OrthoDB" id="10417908at2759"/>
<dbReference type="AlphaFoldDB" id="A0A9D3VNT9"/>
<dbReference type="EMBL" id="JAIQCV010000006">
    <property type="protein sequence ID" value="KAH1089945.1"/>
    <property type="molecule type" value="Genomic_DNA"/>
</dbReference>
<protein>
    <recommendedName>
        <fullName evidence="3">Reverse transcriptase domain-containing protein</fullName>
    </recommendedName>
</protein>
<gene>
    <name evidence="1" type="ORF">J1N35_017202</name>
</gene>
<evidence type="ECO:0008006" key="3">
    <source>
        <dbReference type="Google" id="ProtNLM"/>
    </source>
</evidence>